<evidence type="ECO:0000313" key="4">
    <source>
        <dbReference type="Proteomes" id="UP000002762"/>
    </source>
</evidence>
<sequence>MQFARHFHFIFRAAAAARPHSASSFAPIRPLAAIPSFSRTMAQTAAQMRFSVRSSACASPPLFSTNQPPLFFGLFSLTQLRFFPAANSVVTTEKLLDFAAAASVPVRATTQTTAKLGATVPSVAAHLTTAPIDKTRFSMVVPEVVADLAPGSQIALVGIEAHICITQTALDLRDAGHAVYVIADGVSSCNRQEVVVALDRLRAERGVVVTSSESWMYECLGDAGHPAFKPLITIVKGAGENTKKVLDSLPPMPKI</sequence>
<reference evidence="3 4" key="1">
    <citation type="journal article" date="2012" name="Sci. Rep.">
        <title>Genomic perspectives on the evolution of fungal entomopathogenicity in Beauveria bassiana.</title>
        <authorList>
            <person name="Xiao G."/>
            <person name="Ying S.H."/>
            <person name="Zheng P."/>
            <person name="Wang Z.L."/>
            <person name="Zhang S."/>
            <person name="Xie X.Q."/>
            <person name="Shang Y."/>
            <person name="St Leger R.J."/>
            <person name="Zhao G.P."/>
            <person name="Wang C."/>
            <person name="Feng M.G."/>
        </authorList>
    </citation>
    <scope>NUCLEOTIDE SEQUENCE [LARGE SCALE GENOMIC DNA]</scope>
    <source>
        <strain evidence="3 4">ARSEF 2860</strain>
    </source>
</reference>
<dbReference type="Pfam" id="PF00857">
    <property type="entry name" value="Isochorismatase"/>
    <property type="match status" value="1"/>
</dbReference>
<proteinExistence type="inferred from homology"/>
<evidence type="ECO:0000256" key="1">
    <source>
        <dbReference type="ARBA" id="ARBA00006336"/>
    </source>
</evidence>
<dbReference type="RefSeq" id="XP_008597601.1">
    <property type="nucleotide sequence ID" value="XM_008599379.1"/>
</dbReference>
<evidence type="ECO:0000313" key="3">
    <source>
        <dbReference type="EMBL" id="EJP66989.1"/>
    </source>
</evidence>
<keyword evidence="4" id="KW-1185">Reference proteome</keyword>
<dbReference type="InterPro" id="IPR050993">
    <property type="entry name" value="Isochorismatase_domain"/>
</dbReference>
<dbReference type="GeneID" id="19887294"/>
<dbReference type="PANTHER" id="PTHR14119:SF3">
    <property type="entry name" value="ISOCHORISMATASE DOMAIN-CONTAINING PROTEIN 2"/>
    <property type="match status" value="1"/>
</dbReference>
<dbReference type="InterPro" id="IPR036380">
    <property type="entry name" value="Isochorismatase-like_sf"/>
</dbReference>
<dbReference type="OrthoDB" id="269496at2759"/>
<name>J4KP80_BEAB2</name>
<dbReference type="AlphaFoldDB" id="J4KP80"/>
<dbReference type="STRING" id="655819.J4KP80"/>
<evidence type="ECO:0000259" key="2">
    <source>
        <dbReference type="Pfam" id="PF00857"/>
    </source>
</evidence>
<dbReference type="SUPFAM" id="SSF52499">
    <property type="entry name" value="Isochorismatase-like hydrolases"/>
    <property type="match status" value="1"/>
</dbReference>
<protein>
    <submittedName>
        <fullName evidence="3">Isochorismatase domain-containing protein</fullName>
    </submittedName>
</protein>
<dbReference type="Proteomes" id="UP000002762">
    <property type="component" value="Unassembled WGS sequence"/>
</dbReference>
<dbReference type="InParanoid" id="J4KP80"/>
<dbReference type="PANTHER" id="PTHR14119">
    <property type="entry name" value="HYDROLASE"/>
    <property type="match status" value="1"/>
</dbReference>
<organism evidence="3 4">
    <name type="scientific">Beauveria bassiana (strain ARSEF 2860)</name>
    <name type="common">White muscardine disease fungus</name>
    <name type="synonym">Tritirachium shiotae</name>
    <dbReference type="NCBI Taxonomy" id="655819"/>
    <lineage>
        <taxon>Eukaryota</taxon>
        <taxon>Fungi</taxon>
        <taxon>Dikarya</taxon>
        <taxon>Ascomycota</taxon>
        <taxon>Pezizomycotina</taxon>
        <taxon>Sordariomycetes</taxon>
        <taxon>Hypocreomycetidae</taxon>
        <taxon>Hypocreales</taxon>
        <taxon>Cordycipitaceae</taxon>
        <taxon>Beauveria</taxon>
    </lineage>
</organism>
<dbReference type="InterPro" id="IPR000868">
    <property type="entry name" value="Isochorismatase-like_dom"/>
</dbReference>
<comment type="similarity">
    <text evidence="1">Belongs to the isochorismatase family.</text>
</comment>
<dbReference type="EMBL" id="JH725158">
    <property type="protein sequence ID" value="EJP66989.1"/>
    <property type="molecule type" value="Genomic_DNA"/>
</dbReference>
<accession>J4KP80</accession>
<dbReference type="HOGENOM" id="CLU_066901_0_0_1"/>
<dbReference type="Gene3D" id="3.40.50.850">
    <property type="entry name" value="Isochorismatase-like"/>
    <property type="match status" value="1"/>
</dbReference>
<feature type="domain" description="Isochorismatase-like" evidence="2">
    <location>
        <begin position="85"/>
        <end position="213"/>
    </location>
</feature>
<gene>
    <name evidence="3" type="ORF">BBA_04282</name>
</gene>